<dbReference type="InParanoid" id="A0A6P8NWX7"/>
<dbReference type="Gene3D" id="2.60.40.4100">
    <property type="entry name" value="Zona pellucida, ZP-C domain"/>
    <property type="match status" value="1"/>
</dbReference>
<dbReference type="FunCoup" id="A0A6P8NWX7">
    <property type="interactions" value="33"/>
</dbReference>
<evidence type="ECO:0000256" key="3">
    <source>
        <dbReference type="SAM" id="SignalP"/>
    </source>
</evidence>
<feature type="signal peptide" evidence="3">
    <location>
        <begin position="1"/>
        <end position="22"/>
    </location>
</feature>
<evidence type="ECO:0000259" key="4">
    <source>
        <dbReference type="PROSITE" id="PS51034"/>
    </source>
</evidence>
<feature type="transmembrane region" description="Helical" evidence="2">
    <location>
        <begin position="926"/>
        <end position="947"/>
    </location>
</feature>
<keyword evidence="3" id="KW-0732">Signal</keyword>
<dbReference type="SMART" id="SM00241">
    <property type="entry name" value="ZP"/>
    <property type="match status" value="1"/>
</dbReference>
<dbReference type="InterPro" id="IPR058876">
    <property type="entry name" value="Ig-like_ZP"/>
</dbReference>
<keyword evidence="2" id="KW-1133">Transmembrane helix</keyword>
<evidence type="ECO:0000256" key="2">
    <source>
        <dbReference type="SAM" id="Phobius"/>
    </source>
</evidence>
<dbReference type="Pfam" id="PF26562">
    <property type="entry name" value="Ig-like"/>
    <property type="match status" value="1"/>
</dbReference>
<dbReference type="Gene3D" id="2.60.40.3210">
    <property type="entry name" value="Zona pellucida, ZP-N domain"/>
    <property type="match status" value="1"/>
</dbReference>
<keyword evidence="2" id="KW-0812">Transmembrane</keyword>
<dbReference type="PROSITE" id="PS51034">
    <property type="entry name" value="ZP_2"/>
    <property type="match status" value="1"/>
</dbReference>
<sequence>MAYLLLIGVILISALFPLGVEPLSLPQGVARSECRSRGFWFWIDKNFLGQKVWQLEAFNSQGSAISVTDKIASQCGFTITQDVYGNTEIRVSFLGCSVDNMADRQFSVELQLQVTEGLGQILSYQLALTCNLDDPWNPREIICEENYVEVSVRRDVPGIANTPMNDWLAAWPMARDALSHVWQIVFHFPNGSLFSTPAKASQQWGYGINTTATRIVFRAPYNTSEFHLVEANGFHIAVIKTTVFYKQVWLVLMVDMAAACPIDPPIFQERALIWMTPLVLSPLMVSTVFHDGGVRMGLDGKLIDKSIMTQNSYQLSMNSTAVAITVPIGAPGGHMQSDVIDNQYGTTYSIKLLLERKWWGDGSDDTWHAAHKPITTPFMPHTPVLSNYTVPELGYFEVHLGNFFPDVELVALDVANVPLTPASARIRGFYLSENLHINGSKFYILHVPFKDKLVQKTHLSGKVMRYTLYVTYILTLVPKNKNFTITGVIVCDVPDVVLPTFEGSCSKDRLILTMSRGSLDRYWLPYVRELPLTEALVQSQNYTVQEGSATYRLAVPPLAAGLVYEDITLRGLRVRLDFSLRDNTTLAVKTTFSVTCHFPTGALLVCLPNRTMVATVFGLDTRPAFDPRRTHLRDRNCRPTEADELRALFVFSLSSCGTSRRFDSNYLIYENDVTFEPEMMPIAAPVISRDSEYKLTIQCRYSLHEVASVWLERNVSYGGSRALSANVLYRSRARALRKRAHHPQDARLRMATDGTYTAFYSEEDFPVLNLHTEPLFFQAELTIPHGALSQTLMLQECWGTEGPDPDDAPQWDFIVQNCPVKTPTYETLLDPVIIESVRQRFAVKMQSLGVQALGQVFLHCSVSACSHTRGDTGRCRRSCNDTEHRMGSTLSGLGQQATYVSLGPVAFQTEDQVGLSHMEDEPWHTWIWIVAIGSIVLLLLLLGGMFFSTSCNCQ</sequence>
<dbReference type="InterPro" id="IPR001507">
    <property type="entry name" value="ZP_dom"/>
</dbReference>
<evidence type="ECO:0000313" key="6">
    <source>
        <dbReference type="RefSeq" id="XP_033780942.1"/>
    </source>
</evidence>
<feature type="chain" id="PRO_5027893975" evidence="3">
    <location>
        <begin position="23"/>
        <end position="954"/>
    </location>
</feature>
<dbReference type="PANTHER" id="PTHR47130">
    <property type="entry name" value="SI:DKEY-19B23.11-RELATED"/>
    <property type="match status" value="1"/>
</dbReference>
<name>A0A6P8NWX7_GEOSA</name>
<dbReference type="KEGG" id="gsh:117350631"/>
<dbReference type="Proteomes" id="UP000515159">
    <property type="component" value="Chromosome 16"/>
</dbReference>
<feature type="domain" description="ZP" evidence="4">
    <location>
        <begin position="605"/>
        <end position="882"/>
    </location>
</feature>
<dbReference type="Pfam" id="PF00100">
    <property type="entry name" value="Zona_pellucida"/>
    <property type="match status" value="1"/>
</dbReference>
<dbReference type="InterPro" id="IPR055356">
    <property type="entry name" value="ZP-N"/>
</dbReference>
<dbReference type="AlphaFoldDB" id="A0A6P8NWX7"/>
<keyword evidence="1" id="KW-1015">Disulfide bond</keyword>
<keyword evidence="5" id="KW-1185">Reference proteome</keyword>
<dbReference type="PANTHER" id="PTHR47130:SF6">
    <property type="entry name" value="EGG ENVELOPE GLYCOPROTEIN-LIKE PRECURSOR"/>
    <property type="match status" value="1"/>
</dbReference>
<dbReference type="InterPro" id="IPR042235">
    <property type="entry name" value="ZP-C_dom"/>
</dbReference>
<proteinExistence type="predicted"/>
<dbReference type="GeneID" id="117350631"/>
<organism evidence="5 6">
    <name type="scientific">Geotrypetes seraphini</name>
    <name type="common">Gaboon caecilian</name>
    <name type="synonym">Caecilia seraphini</name>
    <dbReference type="NCBI Taxonomy" id="260995"/>
    <lineage>
        <taxon>Eukaryota</taxon>
        <taxon>Metazoa</taxon>
        <taxon>Chordata</taxon>
        <taxon>Craniata</taxon>
        <taxon>Vertebrata</taxon>
        <taxon>Euteleostomi</taxon>
        <taxon>Amphibia</taxon>
        <taxon>Gymnophiona</taxon>
        <taxon>Geotrypetes</taxon>
    </lineage>
</organism>
<dbReference type="Pfam" id="PF23344">
    <property type="entry name" value="ZP-N"/>
    <property type="match status" value="1"/>
</dbReference>
<protein>
    <submittedName>
        <fullName evidence="6">Uncharacterized protein LOC117350631</fullName>
    </submittedName>
</protein>
<keyword evidence="2" id="KW-0472">Membrane</keyword>
<dbReference type="OrthoDB" id="8945590at2759"/>
<evidence type="ECO:0000256" key="1">
    <source>
        <dbReference type="ARBA" id="ARBA00023157"/>
    </source>
</evidence>
<reference evidence="6" key="1">
    <citation type="submission" date="2025-08" db="UniProtKB">
        <authorList>
            <consortium name="RefSeq"/>
        </authorList>
    </citation>
    <scope>IDENTIFICATION</scope>
</reference>
<accession>A0A6P8NWX7</accession>
<evidence type="ECO:0000313" key="5">
    <source>
        <dbReference type="Proteomes" id="UP000515159"/>
    </source>
</evidence>
<dbReference type="RefSeq" id="XP_033780942.1">
    <property type="nucleotide sequence ID" value="XM_033925051.1"/>
</dbReference>
<gene>
    <name evidence="6" type="primary">LOC117350631</name>
</gene>
<dbReference type="InterPro" id="IPR055355">
    <property type="entry name" value="ZP-C"/>
</dbReference>